<evidence type="ECO:0000313" key="1">
    <source>
        <dbReference type="EMBL" id="ETO32386.1"/>
    </source>
</evidence>
<dbReference type="EMBL" id="ASPP01004244">
    <property type="protein sequence ID" value="ETO32386.1"/>
    <property type="molecule type" value="Genomic_DNA"/>
</dbReference>
<accession>X6P2G8</accession>
<dbReference type="Proteomes" id="UP000023152">
    <property type="component" value="Unassembled WGS sequence"/>
</dbReference>
<protein>
    <submittedName>
        <fullName evidence="1">Uncharacterized protein</fullName>
    </submittedName>
</protein>
<keyword evidence="2" id="KW-1185">Reference proteome</keyword>
<comment type="caution">
    <text evidence="1">The sequence shown here is derived from an EMBL/GenBank/DDBJ whole genome shotgun (WGS) entry which is preliminary data.</text>
</comment>
<name>X6P2G8_RETFI</name>
<sequence>MKYYIAQFLNERLLLKKNLQQMKVFNVFQESISKLYTLLAIIEPEHRQNDTNPWRTPNNVDVRINLQHPNKHQHKATMNSTGNKCAMYYKSGAITSRIIGKQLEPREPDTKDEYGDRIDDEFSCRDSKHDKKKAIQNVTKTIMCNVYLQRLFEYENELAKEIFKMSSDWKSSLLNLIETKWVFEVSGEKNCRPKTVKMKYVQTLAGKECYLLEVEHLFSENNFKQQDNITGSEQKEEEKILPREDIMTMFLLMYCISSIIVWNDTKIDNPIFLNLLEHLSKAMKDVNTEYTNEDLKQMLDGITVFHFPKMQDFFKKRVERIRKKNGQLQAVA</sequence>
<evidence type="ECO:0000313" key="2">
    <source>
        <dbReference type="Proteomes" id="UP000023152"/>
    </source>
</evidence>
<organism evidence="1 2">
    <name type="scientific">Reticulomyxa filosa</name>
    <dbReference type="NCBI Taxonomy" id="46433"/>
    <lineage>
        <taxon>Eukaryota</taxon>
        <taxon>Sar</taxon>
        <taxon>Rhizaria</taxon>
        <taxon>Retaria</taxon>
        <taxon>Foraminifera</taxon>
        <taxon>Monothalamids</taxon>
        <taxon>Reticulomyxidae</taxon>
        <taxon>Reticulomyxa</taxon>
    </lineage>
</organism>
<dbReference type="AlphaFoldDB" id="X6P2G8"/>
<proteinExistence type="predicted"/>
<gene>
    <name evidence="1" type="ORF">RFI_04739</name>
</gene>
<reference evidence="1 2" key="1">
    <citation type="journal article" date="2013" name="Curr. Biol.">
        <title>The Genome of the Foraminiferan Reticulomyxa filosa.</title>
        <authorList>
            <person name="Glockner G."/>
            <person name="Hulsmann N."/>
            <person name="Schleicher M."/>
            <person name="Noegel A.A."/>
            <person name="Eichinger L."/>
            <person name="Gallinger C."/>
            <person name="Pawlowski J."/>
            <person name="Sierra R."/>
            <person name="Euteneuer U."/>
            <person name="Pillet L."/>
            <person name="Moustafa A."/>
            <person name="Platzer M."/>
            <person name="Groth M."/>
            <person name="Szafranski K."/>
            <person name="Schliwa M."/>
        </authorList>
    </citation>
    <scope>NUCLEOTIDE SEQUENCE [LARGE SCALE GENOMIC DNA]</scope>
</reference>